<evidence type="ECO:0000256" key="2">
    <source>
        <dbReference type="SAM" id="Phobius"/>
    </source>
</evidence>
<dbReference type="AlphaFoldDB" id="A0A834P7W1"/>
<feature type="region of interest" description="Disordered" evidence="1">
    <location>
        <begin position="135"/>
        <end position="154"/>
    </location>
</feature>
<keyword evidence="2" id="KW-0812">Transmembrane</keyword>
<dbReference type="EMBL" id="JACSDY010000003">
    <property type="protein sequence ID" value="KAF7431756.1"/>
    <property type="molecule type" value="Genomic_DNA"/>
</dbReference>
<sequence>MRKGVDDSGGRAAVAAIAIATAVASGIRSFVGIGRTVAYSLLKGSMIQECSQECQRKRDILSLIHERYLEVSLCRASRNPGNIVVVVGGGSGNGGGVEGAVAARRREWREDFARHPIYYDQFGISNVSSVVARRARRERHGKSVDADGGGDSGR</sequence>
<keyword evidence="2" id="KW-0472">Membrane</keyword>
<protein>
    <submittedName>
        <fullName evidence="3">Uncharacterized protein</fullName>
    </submittedName>
</protein>
<name>A0A834P7W1_VESPE</name>
<comment type="caution">
    <text evidence="3">The sequence shown here is derived from an EMBL/GenBank/DDBJ whole genome shotgun (WGS) entry which is preliminary data.</text>
</comment>
<dbReference type="Proteomes" id="UP000600918">
    <property type="component" value="Unassembled WGS sequence"/>
</dbReference>
<reference evidence="3" key="1">
    <citation type="journal article" date="2020" name="G3 (Bethesda)">
        <title>High-Quality Assemblies for Three Invasive Social Wasps from the &lt;i&gt;Vespula&lt;/i&gt; Genus.</title>
        <authorList>
            <person name="Harrop T.W.R."/>
            <person name="Guhlin J."/>
            <person name="McLaughlin G.M."/>
            <person name="Permina E."/>
            <person name="Stockwell P."/>
            <person name="Gilligan J."/>
            <person name="Le Lec M.F."/>
            <person name="Gruber M.A.M."/>
            <person name="Quinn O."/>
            <person name="Lovegrove M."/>
            <person name="Duncan E.J."/>
            <person name="Remnant E.J."/>
            <person name="Van Eeckhoven J."/>
            <person name="Graham B."/>
            <person name="Knapp R.A."/>
            <person name="Langford K.W."/>
            <person name="Kronenberg Z."/>
            <person name="Press M.O."/>
            <person name="Eacker S.M."/>
            <person name="Wilson-Rankin E.E."/>
            <person name="Purcell J."/>
            <person name="Lester P.J."/>
            <person name="Dearden P.K."/>
        </authorList>
    </citation>
    <scope>NUCLEOTIDE SEQUENCE</scope>
    <source>
        <strain evidence="3">Volc-1</strain>
    </source>
</reference>
<keyword evidence="2" id="KW-1133">Transmembrane helix</keyword>
<organism evidence="3 4">
    <name type="scientific">Vespula pensylvanica</name>
    <name type="common">Western yellow jacket</name>
    <name type="synonym">Wasp</name>
    <dbReference type="NCBI Taxonomy" id="30213"/>
    <lineage>
        <taxon>Eukaryota</taxon>
        <taxon>Metazoa</taxon>
        <taxon>Ecdysozoa</taxon>
        <taxon>Arthropoda</taxon>
        <taxon>Hexapoda</taxon>
        <taxon>Insecta</taxon>
        <taxon>Pterygota</taxon>
        <taxon>Neoptera</taxon>
        <taxon>Endopterygota</taxon>
        <taxon>Hymenoptera</taxon>
        <taxon>Apocrita</taxon>
        <taxon>Aculeata</taxon>
        <taxon>Vespoidea</taxon>
        <taxon>Vespidae</taxon>
        <taxon>Vespinae</taxon>
        <taxon>Vespula</taxon>
    </lineage>
</organism>
<evidence type="ECO:0000313" key="4">
    <source>
        <dbReference type="Proteomes" id="UP000600918"/>
    </source>
</evidence>
<evidence type="ECO:0000313" key="3">
    <source>
        <dbReference type="EMBL" id="KAF7431756.1"/>
    </source>
</evidence>
<accession>A0A834P7W1</accession>
<proteinExistence type="predicted"/>
<keyword evidence="4" id="KW-1185">Reference proteome</keyword>
<gene>
    <name evidence="3" type="ORF">H0235_004680</name>
</gene>
<evidence type="ECO:0000256" key="1">
    <source>
        <dbReference type="SAM" id="MobiDB-lite"/>
    </source>
</evidence>
<feature type="transmembrane region" description="Helical" evidence="2">
    <location>
        <begin position="12"/>
        <end position="31"/>
    </location>
</feature>